<dbReference type="SUPFAM" id="SSF143011">
    <property type="entry name" value="RelE-like"/>
    <property type="match status" value="1"/>
</dbReference>
<organism evidence="2 3">
    <name type="scientific">Pantoea dispersa</name>
    <dbReference type="NCBI Taxonomy" id="59814"/>
    <lineage>
        <taxon>Bacteria</taxon>
        <taxon>Pseudomonadati</taxon>
        <taxon>Pseudomonadota</taxon>
        <taxon>Gammaproteobacteria</taxon>
        <taxon>Enterobacterales</taxon>
        <taxon>Erwiniaceae</taxon>
        <taxon>Pantoea</taxon>
    </lineage>
</organism>
<evidence type="ECO:0008006" key="4">
    <source>
        <dbReference type="Google" id="ProtNLM"/>
    </source>
</evidence>
<keyword evidence="1" id="KW-1277">Toxin-antitoxin system</keyword>
<protein>
    <recommendedName>
        <fullName evidence="4">Type II toxin-antitoxin system RelE/ParE family toxin</fullName>
    </recommendedName>
</protein>
<name>A0A8E1RYB5_9GAMM</name>
<proteinExistence type="predicted"/>
<dbReference type="Pfam" id="PF05016">
    <property type="entry name" value="ParE_toxin"/>
    <property type="match status" value="1"/>
</dbReference>
<evidence type="ECO:0000256" key="1">
    <source>
        <dbReference type="ARBA" id="ARBA00022649"/>
    </source>
</evidence>
<dbReference type="EMBL" id="LDSE01000022">
    <property type="protein sequence ID" value="KTS67621.1"/>
    <property type="molecule type" value="Genomic_DNA"/>
</dbReference>
<accession>A0A8E1RYB5</accession>
<dbReference type="OrthoDB" id="5570653at2"/>
<gene>
    <name evidence="2" type="ORF">SA3R_12890</name>
</gene>
<dbReference type="PANTHER" id="PTHR38813">
    <property type="match status" value="1"/>
</dbReference>
<dbReference type="Gene3D" id="3.30.2310.20">
    <property type="entry name" value="RelE-like"/>
    <property type="match status" value="1"/>
</dbReference>
<dbReference type="InterPro" id="IPR052747">
    <property type="entry name" value="TA_system_RelE_toxin"/>
</dbReference>
<sequence>MVEVSWSKRALKHLMKIDKRYQKSIFEKTSQLIAFPAVALDIRKLQQSDNRYRLRVGDYRVIFALIEGEPVVLEIVEVARRTSHTY</sequence>
<comment type="caution">
    <text evidence="2">The sequence shown here is derived from an EMBL/GenBank/DDBJ whole genome shotgun (WGS) entry which is preliminary data.</text>
</comment>
<dbReference type="PANTHER" id="PTHR38813:SF1">
    <property type="entry name" value="TOXIN RELE1-RELATED"/>
    <property type="match status" value="1"/>
</dbReference>
<reference evidence="2 3" key="1">
    <citation type="journal article" date="2016" name="Front. Microbiol.">
        <title>Genomic Resource of Rice Seed Associated Bacteria.</title>
        <authorList>
            <person name="Midha S."/>
            <person name="Bansal K."/>
            <person name="Sharma S."/>
            <person name="Kumar N."/>
            <person name="Patil P.P."/>
            <person name="Chaudhry V."/>
            <person name="Patil P.B."/>
        </authorList>
    </citation>
    <scope>NUCLEOTIDE SEQUENCE [LARGE SCALE GENOMIC DNA]</scope>
    <source>
        <strain evidence="2 3">SA3</strain>
    </source>
</reference>
<dbReference type="RefSeq" id="WP_031279864.1">
    <property type="nucleotide sequence ID" value="NZ_CP074350.1"/>
</dbReference>
<dbReference type="AlphaFoldDB" id="A0A8E1RYB5"/>
<dbReference type="InterPro" id="IPR007712">
    <property type="entry name" value="RelE/ParE_toxin"/>
</dbReference>
<evidence type="ECO:0000313" key="2">
    <source>
        <dbReference type="EMBL" id="KTS67621.1"/>
    </source>
</evidence>
<dbReference type="InterPro" id="IPR035093">
    <property type="entry name" value="RelE/ParE_toxin_dom_sf"/>
</dbReference>
<dbReference type="Proteomes" id="UP000071979">
    <property type="component" value="Unassembled WGS sequence"/>
</dbReference>
<evidence type="ECO:0000313" key="3">
    <source>
        <dbReference type="Proteomes" id="UP000071979"/>
    </source>
</evidence>